<dbReference type="NCBIfam" id="TIGR03804">
    <property type="entry name" value="para_beta_helix"/>
    <property type="match status" value="13"/>
</dbReference>
<sequence length="1188" mass="127049">MASAADIIAGEGTGNTTINAALTNATDGDTIVVIDGIYTENIVVNKSITIHSENGSANTIVQAASIDTHIFNVTASNVTISGFNVTGATNYSSIYAFSALNCNISDNLVSESYAGIYFYNSDDSTISNNQIGSNTIGIYLQRSANNTLVNNTMESNSYNFGTYGPDPEHFVHDIDTSNQVNGKPLYYLVDQADTQIPLGAGQVYIVSSANITVKDISISNGYEGVMLAYTNNSRVENITVSQNAGGVILVNSDSNTLDNINAINNTYGIYLENSTDNTFTDSIIGSSGWDGISLYSSSNHNVLDNNTISSGGCDGIYIDNSENNILSNNTIVDNPESGINLYYSDSNNMADNIVINNTYHGIHLNVSSYNTLTGNNASDNLKSGIYLYNVSNYNVLDDNTAINNTEKGILLLNASNNILTNSSLSSNDYGIFLEDSTNNTLANNTMGSNDFNFGVYGPELKHFVHNIDTNNMVNGKPLYYLITQTDMQVPLDAGQVYVVNSTNVTVKDFSVSNGYDGIAFAYTNNSRIENFTASDCYHGIYMIHSNFNTIENVVANSNIYGLEMTMSGNNLLSNSTSTSNVRGLNLIDSSYNDITSNDFDSNTPVGIRLSNSDNNNLTDNTAKDSFVGIDLTSSEFNVLINNTAGNGNSYGFYIGSDNNTLTSNTASSNEQAGIRLYHADNNTLENNTASDNDLDGIALRYSNNNVFINNTANTNSRAGFVLEDSNSNTLLGNSAMDSTGDWAVSAATMDIESLGTDPLTTYFDEMGSIVDTEEYALFDPASSPEFLGQSGSIDSSSISPTVSEMDASFGIAVGFSSDNVISSTRTAGNYYGLYTLLSTNTMVDDLILTNGLAKLSFVTDDSRILLSGSDSNPVQFSGKTNVNGYVGIVHSSIVPSSTILASENMLITYSYDDSGMSNTTEASISLFRTDNDQWVEVPSVTLNTTHNYVSANLTEFGTFGLFKDAAGPTVSGSHDKSLSARIRSQGTVTDLPVNGDGEITADTVIKSSDASTTLSVGKGTKALDPYGNPVSKIIVTTPASLPSNTPAEVIESGLYFDFGPSGTTFSQDVIITIEFDPAEFEGRNPVIYTHTSDGWIALTTTVDREKGRATAATNHFSLYALFGTDAESIQEVSLDPSSQDSETSDLTEEETPVKDESGFGYLFWIIGIAVVLALGIVVVKKQKKNEGL</sequence>
<keyword evidence="5" id="KW-0472">Membrane</keyword>
<feature type="transmembrane region" description="Helical" evidence="5">
    <location>
        <begin position="1161"/>
        <end position="1179"/>
    </location>
</feature>
<dbReference type="InterPro" id="IPR006626">
    <property type="entry name" value="PbH1"/>
</dbReference>
<evidence type="ECO:0000313" key="8">
    <source>
        <dbReference type="Proteomes" id="UP000297295"/>
    </source>
</evidence>
<dbReference type="SUPFAM" id="SSF51126">
    <property type="entry name" value="Pectin lyase-like"/>
    <property type="match status" value="4"/>
</dbReference>
<evidence type="ECO:0000256" key="3">
    <source>
        <dbReference type="ARBA" id="ARBA00022786"/>
    </source>
</evidence>
<feature type="region of interest" description="Disordered" evidence="4">
    <location>
        <begin position="1132"/>
        <end position="1152"/>
    </location>
</feature>
<comment type="caution">
    <text evidence="7">The sequence shown here is derived from an EMBL/GenBank/DDBJ whole genome shotgun (WGS) entry which is preliminary data.</text>
</comment>
<dbReference type="InterPro" id="IPR012334">
    <property type="entry name" value="Pectin_lyas_fold"/>
</dbReference>
<dbReference type="PANTHER" id="PTHR22990">
    <property type="entry name" value="F-BOX ONLY PROTEIN"/>
    <property type="match status" value="1"/>
</dbReference>
<proteinExistence type="predicted"/>
<feature type="domain" description="Carbohydrate-binding/sugar hydrolysis" evidence="6">
    <location>
        <begin position="603"/>
        <end position="744"/>
    </location>
</feature>
<dbReference type="InterPro" id="IPR051550">
    <property type="entry name" value="SCF-Subunits/Alg-Epimerases"/>
</dbReference>
<dbReference type="InterPro" id="IPR011050">
    <property type="entry name" value="Pectin_lyase_fold/virulence"/>
</dbReference>
<evidence type="ECO:0000256" key="1">
    <source>
        <dbReference type="ARBA" id="ARBA00004906"/>
    </source>
</evidence>
<dbReference type="Pfam" id="PF05048">
    <property type="entry name" value="NosD"/>
    <property type="match status" value="2"/>
</dbReference>
<evidence type="ECO:0000256" key="2">
    <source>
        <dbReference type="ARBA" id="ARBA00022737"/>
    </source>
</evidence>
<dbReference type="AlphaFoldDB" id="A0A4E0QYX5"/>
<dbReference type="RefSeq" id="WP_135389761.1">
    <property type="nucleotide sequence ID" value="NZ_PGGK01000007.1"/>
</dbReference>
<keyword evidence="2" id="KW-0677">Repeat</keyword>
<dbReference type="InterPro" id="IPR039448">
    <property type="entry name" value="Beta_helix"/>
</dbReference>
<organism evidence="7 8">
    <name type="scientific">Methanolobus halotolerans</name>
    <dbReference type="NCBI Taxonomy" id="2052935"/>
    <lineage>
        <taxon>Archaea</taxon>
        <taxon>Methanobacteriati</taxon>
        <taxon>Methanobacteriota</taxon>
        <taxon>Stenosarchaea group</taxon>
        <taxon>Methanomicrobia</taxon>
        <taxon>Methanosarcinales</taxon>
        <taxon>Methanosarcinaceae</taxon>
        <taxon>Methanolobus</taxon>
    </lineage>
</organism>
<evidence type="ECO:0000313" key="7">
    <source>
        <dbReference type="EMBL" id="TGC08934.1"/>
    </source>
</evidence>
<dbReference type="PANTHER" id="PTHR22990:SF15">
    <property type="entry name" value="F-BOX ONLY PROTEIN 10"/>
    <property type="match status" value="1"/>
</dbReference>
<dbReference type="InterPro" id="IPR007742">
    <property type="entry name" value="NosD_dom"/>
</dbReference>
<dbReference type="InterPro" id="IPR022441">
    <property type="entry name" value="Para_beta_helix_rpt-2"/>
</dbReference>
<keyword evidence="5" id="KW-1133">Transmembrane helix</keyword>
<protein>
    <recommendedName>
        <fullName evidence="6">Carbohydrate-binding/sugar hydrolysis domain-containing protein</fullName>
    </recommendedName>
</protein>
<dbReference type="Gene3D" id="2.160.20.10">
    <property type="entry name" value="Single-stranded right-handed beta-helix, Pectin lyase-like"/>
    <property type="match status" value="5"/>
</dbReference>
<keyword evidence="3" id="KW-0833">Ubl conjugation pathway</keyword>
<dbReference type="InterPro" id="IPR006633">
    <property type="entry name" value="Carb-bd_sugar_hydrolysis-dom"/>
</dbReference>
<dbReference type="SMART" id="SM00710">
    <property type="entry name" value="PbH1"/>
    <property type="match status" value="24"/>
</dbReference>
<evidence type="ECO:0000256" key="5">
    <source>
        <dbReference type="SAM" id="Phobius"/>
    </source>
</evidence>
<gene>
    <name evidence="7" type="ORF">CUN85_07830</name>
</gene>
<dbReference type="Proteomes" id="UP000297295">
    <property type="component" value="Unassembled WGS sequence"/>
</dbReference>
<dbReference type="SMART" id="SM00722">
    <property type="entry name" value="CASH"/>
    <property type="match status" value="3"/>
</dbReference>
<evidence type="ECO:0000256" key="4">
    <source>
        <dbReference type="SAM" id="MobiDB-lite"/>
    </source>
</evidence>
<feature type="domain" description="Carbohydrate-binding/sugar hydrolysis" evidence="6">
    <location>
        <begin position="198"/>
        <end position="365"/>
    </location>
</feature>
<reference evidence="7 8" key="1">
    <citation type="submission" date="2017-11" db="EMBL/GenBank/DDBJ databases">
        <title>Isolation and Characterization of Methanogenic Archaea from Saline Meromictic Lake at Siberia.</title>
        <authorList>
            <person name="Shen Y."/>
            <person name="Huang H.-H."/>
            <person name="Lai M.-C."/>
            <person name="Chen S.-C."/>
        </authorList>
    </citation>
    <scope>NUCLEOTIDE SEQUENCE [LARGE SCALE GENOMIC DNA]</scope>
    <source>
        <strain evidence="7 8">SY-01</strain>
    </source>
</reference>
<keyword evidence="8" id="KW-1185">Reference proteome</keyword>
<comment type="pathway">
    <text evidence="1">Protein modification; protein ubiquitination.</text>
</comment>
<dbReference type="EMBL" id="PGGK01000007">
    <property type="protein sequence ID" value="TGC08934.1"/>
    <property type="molecule type" value="Genomic_DNA"/>
</dbReference>
<accession>A0A4E0QYX5</accession>
<name>A0A4E0QYX5_9EURY</name>
<keyword evidence="5" id="KW-0812">Transmembrane</keyword>
<evidence type="ECO:0000259" key="6">
    <source>
        <dbReference type="SMART" id="SM00722"/>
    </source>
</evidence>
<feature type="domain" description="Carbohydrate-binding/sugar hydrolysis" evidence="6">
    <location>
        <begin position="33"/>
        <end position="165"/>
    </location>
</feature>
<dbReference type="Pfam" id="PF13229">
    <property type="entry name" value="Beta_helix"/>
    <property type="match status" value="1"/>
</dbReference>
<dbReference type="OrthoDB" id="125881at2157"/>